<gene>
    <name evidence="2" type="ORF">XPG1_0707</name>
</gene>
<dbReference type="KEGG" id="xpo:XPG1_0707"/>
<dbReference type="RefSeq" id="WP_045957802.1">
    <property type="nucleotide sequence ID" value="NZ_FO704551.1"/>
</dbReference>
<dbReference type="OrthoDB" id="6184285at2"/>
<proteinExistence type="predicted"/>
<dbReference type="STRING" id="1354304.XPG1_0707"/>
<evidence type="ECO:0000313" key="2">
    <source>
        <dbReference type="EMBL" id="CDG20362.1"/>
    </source>
</evidence>
<dbReference type="Proteomes" id="UP000032735">
    <property type="component" value="Chromosome"/>
</dbReference>
<evidence type="ECO:0000313" key="3">
    <source>
        <dbReference type="Proteomes" id="UP000032735"/>
    </source>
</evidence>
<name>A0A068QZA2_9GAMM</name>
<feature type="domain" description="DUF7424" evidence="1">
    <location>
        <begin position="19"/>
        <end position="215"/>
    </location>
</feature>
<dbReference type="HOGENOM" id="CLU_106329_0_0_6"/>
<dbReference type="AlphaFoldDB" id="A0A068QZA2"/>
<dbReference type="Pfam" id="PF24199">
    <property type="entry name" value="DUF7424"/>
    <property type="match status" value="1"/>
</dbReference>
<sequence>MKKWLVVAASVLALSGCKVDVETKVNTDDLTSVDHKVVKGDINVEVSSCTHYEDSRQDSKDLIKLKQKIPTIFTNAEYVECYRKNFDSYAHFTIPVAVGVLPDDGQLGDKADIFILSHQKTYAGAVIPKDVLDKIKKAQKDMMGKLNIRMSIILERGNKPVPTLISLGTYMTSAKNKDYPLVADGINLAKEMKFRLSDVSNSALSNGEFVPFLVTSDYFDFLRKDKK</sequence>
<dbReference type="InterPro" id="IPR055847">
    <property type="entry name" value="DUF7424"/>
</dbReference>
<dbReference type="EMBL" id="FO704551">
    <property type="protein sequence ID" value="CDG20362.1"/>
    <property type="molecule type" value="Genomic_DNA"/>
</dbReference>
<accession>A0A068QZA2</accession>
<keyword evidence="3" id="KW-1185">Reference proteome</keyword>
<organism evidence="2 3">
    <name type="scientific">Xenorhabdus poinarii G6</name>
    <dbReference type="NCBI Taxonomy" id="1354304"/>
    <lineage>
        <taxon>Bacteria</taxon>
        <taxon>Pseudomonadati</taxon>
        <taxon>Pseudomonadota</taxon>
        <taxon>Gammaproteobacteria</taxon>
        <taxon>Enterobacterales</taxon>
        <taxon>Morganellaceae</taxon>
        <taxon>Xenorhabdus</taxon>
    </lineage>
</organism>
<dbReference type="PROSITE" id="PS51257">
    <property type="entry name" value="PROKAR_LIPOPROTEIN"/>
    <property type="match status" value="1"/>
</dbReference>
<reference evidence="2 3" key="1">
    <citation type="submission" date="2013-07" db="EMBL/GenBank/DDBJ databases">
        <authorList>
            <person name="Genoscope - CEA"/>
        </authorList>
    </citation>
    <scope>NUCLEOTIDE SEQUENCE [LARGE SCALE GENOMIC DNA]</scope>
    <source>
        <strain evidence="2 3">G6</strain>
    </source>
</reference>
<protein>
    <recommendedName>
        <fullName evidence="1">DUF7424 domain-containing protein</fullName>
    </recommendedName>
</protein>
<evidence type="ECO:0000259" key="1">
    <source>
        <dbReference type="Pfam" id="PF24199"/>
    </source>
</evidence>